<evidence type="ECO:0000313" key="2">
    <source>
        <dbReference type="EMBL" id="GGP47127.1"/>
    </source>
</evidence>
<comment type="caution">
    <text evidence="2">The sequence shown here is derived from an EMBL/GenBank/DDBJ whole genome shotgun (WGS) entry which is preliminary data.</text>
</comment>
<gene>
    <name evidence="2" type="ORF">GCM10009409_12200</name>
</gene>
<reference evidence="3" key="1">
    <citation type="journal article" date="2019" name="Int. J. Syst. Evol. Microbiol.">
        <title>The Global Catalogue of Microorganisms (GCM) 10K type strain sequencing project: providing services to taxonomists for standard genome sequencing and annotation.</title>
        <authorList>
            <consortium name="The Broad Institute Genomics Platform"/>
            <consortium name="The Broad Institute Genome Sequencing Center for Infectious Disease"/>
            <person name="Wu L."/>
            <person name="Ma J."/>
        </authorList>
    </citation>
    <scope>NUCLEOTIDE SEQUENCE [LARGE SCALE GENOMIC DNA]</scope>
    <source>
        <strain evidence="3">JCM 32304</strain>
    </source>
</reference>
<protein>
    <recommendedName>
        <fullName evidence="1">HEPN/Toprim N-terminal domain-containing protein</fullName>
    </recommendedName>
</protein>
<dbReference type="RefSeq" id="WP_188918346.1">
    <property type="nucleotide sequence ID" value="NZ_BMQV01000008.1"/>
</dbReference>
<dbReference type="Pfam" id="PF18871">
    <property type="entry name" value="HEPN_Toprim_N"/>
    <property type="match status" value="1"/>
</dbReference>
<evidence type="ECO:0000313" key="3">
    <source>
        <dbReference type="Proteomes" id="UP000654367"/>
    </source>
</evidence>
<proteinExistence type="predicted"/>
<evidence type="ECO:0000259" key="1">
    <source>
        <dbReference type="Pfam" id="PF18871"/>
    </source>
</evidence>
<dbReference type="InterPro" id="IPR041487">
    <property type="entry name" value="HEPN/Toprim-NTD1"/>
</dbReference>
<keyword evidence="3" id="KW-1185">Reference proteome</keyword>
<accession>A0ABQ2Q3I3</accession>
<feature type="domain" description="HEPN/Toprim N-terminal" evidence="1">
    <location>
        <begin position="1"/>
        <end position="213"/>
    </location>
</feature>
<dbReference type="Proteomes" id="UP000654367">
    <property type="component" value="Unassembled WGS sequence"/>
</dbReference>
<sequence length="430" mass="48798">MGSYTELYIDDYPVLSSKSYVDPEVMTLFTESNKKVFTQKVGSRNPLVWGELQDEEECLETAHHYKSSVKNTIERLEVMGYTMAFVKRQFEDSVNERRSFLSDDRPDGMPEYYIEEYNFLNSVTIDDFIAGFKELRLSQVPLSSFVELDKFELSKAAKYLASDTNGWMLNFPCTDVRSYIRVYLESCSFDSSVVQDITEVTNAGYYELEDKVRDDAVDTLLSGVDVNSKIIVLTEGSSDKSIIERSLKLLYPHLADYYRFMDFGVANASGGASSLVSQVKGFVGVGIKNKIIAFLDNDTAAYVAKKSLEKTNLPENIRVLHYPDLPLAENYPTIGPTGEQSVNINNLAGSIELYLGEDVLKENGDYTLVEWRGFDRSLGKYQGELLNKKGIQEKFYRKIAECEQDRAQTSQYDWSGMHLILTSLFTAFEP</sequence>
<dbReference type="EMBL" id="BMQV01000008">
    <property type="protein sequence ID" value="GGP47127.1"/>
    <property type="molecule type" value="Genomic_DNA"/>
</dbReference>
<name>A0ABQ2Q3I3_9GAMM</name>
<organism evidence="2 3">
    <name type="scientific">Shewanella saliphila</name>
    <dbReference type="NCBI Taxonomy" id="2282698"/>
    <lineage>
        <taxon>Bacteria</taxon>
        <taxon>Pseudomonadati</taxon>
        <taxon>Pseudomonadota</taxon>
        <taxon>Gammaproteobacteria</taxon>
        <taxon>Alteromonadales</taxon>
        <taxon>Shewanellaceae</taxon>
        <taxon>Shewanella</taxon>
    </lineage>
</organism>